<dbReference type="AlphaFoldDB" id="M5RPV8"/>
<gene>
    <name evidence="1" type="ORF">RMSM_01758</name>
</gene>
<protein>
    <submittedName>
        <fullName evidence="1">Cytochrome c family protein</fullName>
    </submittedName>
</protein>
<dbReference type="SUPFAM" id="SSF48695">
    <property type="entry name" value="Multiheme cytochromes"/>
    <property type="match status" value="1"/>
</dbReference>
<organism evidence="1 2">
    <name type="scientific">Rhodopirellula maiorica SM1</name>
    <dbReference type="NCBI Taxonomy" id="1265738"/>
    <lineage>
        <taxon>Bacteria</taxon>
        <taxon>Pseudomonadati</taxon>
        <taxon>Planctomycetota</taxon>
        <taxon>Planctomycetia</taxon>
        <taxon>Pirellulales</taxon>
        <taxon>Pirellulaceae</taxon>
        <taxon>Novipirellula</taxon>
    </lineage>
</organism>
<evidence type="ECO:0000313" key="2">
    <source>
        <dbReference type="Proteomes" id="UP000011991"/>
    </source>
</evidence>
<feature type="non-terminal residue" evidence="1">
    <location>
        <position position="219"/>
    </location>
</feature>
<feature type="non-terminal residue" evidence="1">
    <location>
        <position position="1"/>
    </location>
</feature>
<accession>M5RPV8</accession>
<sequence length="219" mass="23879">GFDTIIPGKVSESRSYERWEEPMLGINGEGRVSPLAPGCQTSVTVIGQDGKPLMLNHIFKTEANSEGGGEDGQLSIDMSPTQPHTITKNARTCESCHASNKALGLGIGSTRPWNQQHVVDLQSIDGTILPKKSQPQMAAIENLDHDWSQIVDRDGQQLATVGHHFQLSRAFNKDELNRISREGTCIACHKEIPTASLAVSLLHHVAEYTGQTPKTPDEH</sequence>
<proteinExistence type="predicted"/>
<dbReference type="EMBL" id="ANOG01000260">
    <property type="protein sequence ID" value="EMI21315.1"/>
    <property type="molecule type" value="Genomic_DNA"/>
</dbReference>
<evidence type="ECO:0000313" key="1">
    <source>
        <dbReference type="EMBL" id="EMI21315.1"/>
    </source>
</evidence>
<keyword evidence="2" id="KW-1185">Reference proteome</keyword>
<reference evidence="1 2" key="1">
    <citation type="journal article" date="2013" name="Mar. Genomics">
        <title>Expression of sulfatases in Rhodopirellula baltica and the diversity of sulfatases in the genus Rhodopirellula.</title>
        <authorList>
            <person name="Wegner C.E."/>
            <person name="Richter-Heitmann T."/>
            <person name="Klindworth A."/>
            <person name="Klockow C."/>
            <person name="Richter M."/>
            <person name="Achstetter T."/>
            <person name="Glockner F.O."/>
            <person name="Harder J."/>
        </authorList>
    </citation>
    <scope>NUCLEOTIDE SEQUENCE [LARGE SCALE GENOMIC DNA]</scope>
    <source>
        <strain evidence="1 2">SM1</strain>
    </source>
</reference>
<dbReference type="Proteomes" id="UP000011991">
    <property type="component" value="Unassembled WGS sequence"/>
</dbReference>
<name>M5RPV8_9BACT</name>
<comment type="caution">
    <text evidence="1">The sequence shown here is derived from an EMBL/GenBank/DDBJ whole genome shotgun (WGS) entry which is preliminary data.</text>
</comment>
<dbReference type="InterPro" id="IPR036280">
    <property type="entry name" value="Multihaem_cyt_sf"/>
</dbReference>